<dbReference type="HAMAP" id="MF_01104">
    <property type="entry name" value="Syd"/>
    <property type="match status" value="1"/>
</dbReference>
<dbReference type="RefSeq" id="WP_306100808.1">
    <property type="nucleotide sequence ID" value="NZ_CP162601.1"/>
</dbReference>
<comment type="function">
    <text evidence="4">Interacts with the SecY protein in vivo. May bind preferentially to an uncomplexed state of SecY, thus functioning either as a chelating agent for excess SecY in the cell or as a regulatory factor that negatively controls the translocase function.</text>
</comment>
<evidence type="ECO:0000256" key="2">
    <source>
        <dbReference type="ARBA" id="ARBA00022519"/>
    </source>
</evidence>
<dbReference type="NCBIfam" id="NF003439">
    <property type="entry name" value="PRK04968.1"/>
    <property type="match status" value="1"/>
</dbReference>
<organism evidence="5">
    <name type="scientific">Vibrio sp. HB236076</name>
    <dbReference type="NCBI Taxonomy" id="3232307"/>
    <lineage>
        <taxon>Bacteria</taxon>
        <taxon>Pseudomonadati</taxon>
        <taxon>Pseudomonadota</taxon>
        <taxon>Gammaproteobacteria</taxon>
        <taxon>Vibrionales</taxon>
        <taxon>Vibrionaceae</taxon>
        <taxon>Vibrio</taxon>
    </lineage>
</organism>
<gene>
    <name evidence="4 5" type="primary">syd</name>
    <name evidence="5" type="ORF">AB0763_10095</name>
</gene>
<protein>
    <recommendedName>
        <fullName evidence="4">Protein Syd</fullName>
    </recommendedName>
</protein>
<evidence type="ECO:0000256" key="4">
    <source>
        <dbReference type="HAMAP-Rule" id="MF_01104"/>
    </source>
</evidence>
<keyword evidence="2 4" id="KW-0997">Cell inner membrane</keyword>
<reference evidence="5" key="1">
    <citation type="submission" date="2024-07" db="EMBL/GenBank/DDBJ databases">
        <title>Genome Analysis of a Potential Novel Vibrio Species Secreting pH- and Thermo-stable Alginate Lyase and its Application in Producing Alginate Oligosaccharides.</title>
        <authorList>
            <person name="Huang H."/>
            <person name="Bao K."/>
        </authorList>
    </citation>
    <scope>NUCLEOTIDE SEQUENCE</scope>
    <source>
        <strain evidence="5">HB236076</strain>
    </source>
</reference>
<dbReference type="AlphaFoldDB" id="A0AB39HAT8"/>
<keyword evidence="3 4" id="KW-0472">Membrane</keyword>
<sequence length="183" mass="21212">MTHSVSDALRQLHHTYYQSCQRQTGHSPYCDETFVDWPSPCIERIDNEKVYWQAQPQQSEESLFDGVENALELTLHPDIKAFYSAFFAGDITLTIEQQAITLLQVWNREDIERLQENMIGHLLMQKRLKQTPTVFIGTTEDEHQVISICNLSGEVLLETLGKKQRRVLADNLVNFLTRVEPLH</sequence>
<dbReference type="EMBL" id="CP162601">
    <property type="protein sequence ID" value="XDK24547.1"/>
    <property type="molecule type" value="Genomic_DNA"/>
</dbReference>
<dbReference type="Pfam" id="PF07348">
    <property type="entry name" value="Syd"/>
    <property type="match status" value="1"/>
</dbReference>
<dbReference type="InterPro" id="IPR038228">
    <property type="entry name" value="Syd_sf"/>
</dbReference>
<keyword evidence="1 4" id="KW-1003">Cell membrane</keyword>
<dbReference type="Gene3D" id="3.40.1580.20">
    <property type="entry name" value="Syd protein"/>
    <property type="match status" value="1"/>
</dbReference>
<accession>A0AB39HAT8</accession>
<proteinExistence type="inferred from homology"/>
<dbReference type="CDD" id="cd16323">
    <property type="entry name" value="Syd"/>
    <property type="match status" value="1"/>
</dbReference>
<evidence type="ECO:0000256" key="1">
    <source>
        <dbReference type="ARBA" id="ARBA00022475"/>
    </source>
</evidence>
<dbReference type="KEGG" id="vih:AB0763_10095"/>
<name>A0AB39HAT8_9VIBR</name>
<evidence type="ECO:0000313" key="5">
    <source>
        <dbReference type="EMBL" id="XDK24547.1"/>
    </source>
</evidence>
<comment type="similarity">
    <text evidence="4">Belongs to the Syd family.</text>
</comment>
<evidence type="ECO:0000256" key="3">
    <source>
        <dbReference type="ARBA" id="ARBA00023136"/>
    </source>
</evidence>
<dbReference type="InterPro" id="IPR009948">
    <property type="entry name" value="Syd"/>
</dbReference>
<dbReference type="GO" id="GO:0009898">
    <property type="term" value="C:cytoplasmic side of plasma membrane"/>
    <property type="evidence" value="ECO:0007669"/>
    <property type="project" value="InterPro"/>
</dbReference>
<comment type="subcellular location">
    <subcellularLocation>
        <location evidence="4">Cell inner membrane</location>
        <topology evidence="4">Peripheral membrane protein</topology>
        <orientation evidence="4">Cytoplasmic side</orientation>
    </subcellularLocation>
    <text evidence="4">Loosely associated with the cytoplasmic side of the inner membrane, probably via SecY.</text>
</comment>